<evidence type="ECO:0000313" key="3">
    <source>
        <dbReference type="Proteomes" id="UP000483820"/>
    </source>
</evidence>
<dbReference type="GeneID" id="78775410"/>
<feature type="region of interest" description="Disordered" evidence="1">
    <location>
        <begin position="109"/>
        <end position="136"/>
    </location>
</feature>
<dbReference type="AlphaFoldDB" id="A0A6A5GMF7"/>
<dbReference type="EMBL" id="WUAV01000004">
    <property type="protein sequence ID" value="KAF1755803.1"/>
    <property type="molecule type" value="Genomic_DNA"/>
</dbReference>
<dbReference type="Proteomes" id="UP000483820">
    <property type="component" value="Chromosome IV"/>
</dbReference>
<proteinExistence type="predicted"/>
<evidence type="ECO:0000256" key="1">
    <source>
        <dbReference type="SAM" id="MobiDB-lite"/>
    </source>
</evidence>
<reference evidence="2 3" key="1">
    <citation type="submission" date="2019-12" db="EMBL/GenBank/DDBJ databases">
        <title>Chromosome-level assembly of the Caenorhabditis remanei genome.</title>
        <authorList>
            <person name="Teterina A.A."/>
            <person name="Willis J.H."/>
            <person name="Phillips P.C."/>
        </authorList>
    </citation>
    <scope>NUCLEOTIDE SEQUENCE [LARGE SCALE GENOMIC DNA]</scope>
    <source>
        <strain evidence="2 3">PX506</strain>
        <tissue evidence="2">Whole organism</tissue>
    </source>
</reference>
<accession>A0A6A5GMF7</accession>
<sequence length="193" mass="21540">MCFRYLIDLLNSILELPTVNTGTRTSPITLVDRRTADAQLIVNTLYRTKVQSCPPKWADGSVRFETVKQIGVTGGELHTILEKNELAVFDGTKETGKTSDDLFVIHRSSQKKPHPLQKSTQTERLSTNRCTPTKPHKVSPTSFSVYKYDSFETGNSSGKVVLMVADMSVNNFTLSPFMIGIGDKRQPKIMTNI</sequence>
<evidence type="ECO:0000313" key="2">
    <source>
        <dbReference type="EMBL" id="KAF1755803.1"/>
    </source>
</evidence>
<feature type="compositionally biased region" description="Polar residues" evidence="1">
    <location>
        <begin position="117"/>
        <end position="131"/>
    </location>
</feature>
<dbReference type="KEGG" id="crq:GCK72_012253"/>
<comment type="caution">
    <text evidence="2">The sequence shown here is derived from an EMBL/GenBank/DDBJ whole genome shotgun (WGS) entry which is preliminary data.</text>
</comment>
<gene>
    <name evidence="2" type="ORF">GCK72_012253</name>
</gene>
<dbReference type="CTD" id="78775410"/>
<name>A0A6A5GMF7_CAERE</name>
<protein>
    <submittedName>
        <fullName evidence="2">Uncharacterized protein</fullName>
    </submittedName>
</protein>
<dbReference type="RefSeq" id="XP_053583732.1">
    <property type="nucleotide sequence ID" value="XM_053728960.1"/>
</dbReference>
<organism evidence="2 3">
    <name type="scientific">Caenorhabditis remanei</name>
    <name type="common">Caenorhabditis vulgaris</name>
    <dbReference type="NCBI Taxonomy" id="31234"/>
    <lineage>
        <taxon>Eukaryota</taxon>
        <taxon>Metazoa</taxon>
        <taxon>Ecdysozoa</taxon>
        <taxon>Nematoda</taxon>
        <taxon>Chromadorea</taxon>
        <taxon>Rhabditida</taxon>
        <taxon>Rhabditina</taxon>
        <taxon>Rhabditomorpha</taxon>
        <taxon>Rhabditoidea</taxon>
        <taxon>Rhabditidae</taxon>
        <taxon>Peloderinae</taxon>
        <taxon>Caenorhabditis</taxon>
    </lineage>
</organism>